<dbReference type="PANTHER" id="PTHR42760:SF40">
    <property type="entry name" value="3-OXOACYL-[ACYL-CARRIER-PROTEIN] REDUCTASE, CHLOROPLASTIC"/>
    <property type="match status" value="1"/>
</dbReference>
<comment type="caution">
    <text evidence="4">The sequence shown here is derived from an EMBL/GenBank/DDBJ whole genome shotgun (WGS) entry which is preliminary data.</text>
</comment>
<dbReference type="SUPFAM" id="SSF51735">
    <property type="entry name" value="NAD(P)-binding Rossmann-fold domains"/>
    <property type="match status" value="1"/>
</dbReference>
<dbReference type="Proteomes" id="UP000316331">
    <property type="component" value="Unassembled WGS sequence"/>
</dbReference>
<name>A0A543FFP4_9NOCA</name>
<dbReference type="GO" id="GO:0030497">
    <property type="term" value="P:fatty acid elongation"/>
    <property type="evidence" value="ECO:0007669"/>
    <property type="project" value="TreeGrafter"/>
</dbReference>
<dbReference type="SMART" id="SM00822">
    <property type="entry name" value="PKS_KR"/>
    <property type="match status" value="1"/>
</dbReference>
<reference evidence="4 5" key="1">
    <citation type="submission" date="2019-06" db="EMBL/GenBank/DDBJ databases">
        <title>Sequencing the genomes of 1000 actinobacteria strains.</title>
        <authorList>
            <person name="Klenk H.-P."/>
        </authorList>
    </citation>
    <scope>NUCLEOTIDE SEQUENCE [LARGE SCALE GENOMIC DNA]</scope>
    <source>
        <strain evidence="4 5">DSM 103495</strain>
    </source>
</reference>
<dbReference type="InterPro" id="IPR036291">
    <property type="entry name" value="NAD(P)-bd_dom_sf"/>
</dbReference>
<dbReference type="PANTHER" id="PTHR42760">
    <property type="entry name" value="SHORT-CHAIN DEHYDROGENASES/REDUCTASES FAMILY MEMBER"/>
    <property type="match status" value="1"/>
</dbReference>
<keyword evidence="5" id="KW-1185">Reference proteome</keyword>
<organism evidence="4 5">
    <name type="scientific">Nocardia bhagyanarayanae</name>
    <dbReference type="NCBI Taxonomy" id="1215925"/>
    <lineage>
        <taxon>Bacteria</taxon>
        <taxon>Bacillati</taxon>
        <taxon>Actinomycetota</taxon>
        <taxon>Actinomycetes</taxon>
        <taxon>Mycobacteriales</taxon>
        <taxon>Nocardiaceae</taxon>
        <taxon>Nocardia</taxon>
    </lineage>
</organism>
<comment type="similarity">
    <text evidence="1">Belongs to the short-chain dehydrogenases/reductases (SDR) family.</text>
</comment>
<dbReference type="PRINTS" id="PR00080">
    <property type="entry name" value="SDRFAMILY"/>
</dbReference>
<dbReference type="OrthoDB" id="9808187at2"/>
<keyword evidence="2" id="KW-0560">Oxidoreductase</keyword>
<sequence length="240" mass="24785">MTIALVTGAARGIGAAIAHRLAAAGHRLVLVDLNPAVRDSAAAMDAVAVEADIATAPGRAAIRDAVHAAGEPLGVLVNNAGITRDALVADLTEDMFRQVTRINLGATYELTSALAADMADDGAVVNIGSRAHLGNVGQFNYAMSKAGIVGLTRSLALAYAPRLRVNAVAPGFIATDMTDAMPVRVRERIVSRVPLRKPGRPEDIAGAVAWLASPEARYVTGQLVYCCGGRSYGTTEGTAT</sequence>
<dbReference type="RefSeq" id="WP_141810455.1">
    <property type="nucleotide sequence ID" value="NZ_VFPG01000001.1"/>
</dbReference>
<evidence type="ECO:0000256" key="1">
    <source>
        <dbReference type="ARBA" id="ARBA00006484"/>
    </source>
</evidence>
<dbReference type="FunFam" id="3.40.50.720:FF:000173">
    <property type="entry name" value="3-oxoacyl-[acyl-carrier protein] reductase"/>
    <property type="match status" value="1"/>
</dbReference>
<dbReference type="InterPro" id="IPR057326">
    <property type="entry name" value="KR_dom"/>
</dbReference>
<dbReference type="Pfam" id="PF13561">
    <property type="entry name" value="adh_short_C2"/>
    <property type="match status" value="1"/>
</dbReference>
<proteinExistence type="inferred from homology"/>
<evidence type="ECO:0000256" key="2">
    <source>
        <dbReference type="ARBA" id="ARBA00023002"/>
    </source>
</evidence>
<gene>
    <name evidence="4" type="ORF">FB390_4263</name>
</gene>
<evidence type="ECO:0000313" key="4">
    <source>
        <dbReference type="EMBL" id="TQM32572.1"/>
    </source>
</evidence>
<dbReference type="GO" id="GO:0016616">
    <property type="term" value="F:oxidoreductase activity, acting on the CH-OH group of donors, NAD or NADP as acceptor"/>
    <property type="evidence" value="ECO:0007669"/>
    <property type="project" value="UniProtKB-ARBA"/>
</dbReference>
<dbReference type="EMBL" id="VFPG01000001">
    <property type="protein sequence ID" value="TQM32572.1"/>
    <property type="molecule type" value="Genomic_DNA"/>
</dbReference>
<evidence type="ECO:0000313" key="5">
    <source>
        <dbReference type="Proteomes" id="UP000316331"/>
    </source>
</evidence>
<dbReference type="Gene3D" id="3.40.50.720">
    <property type="entry name" value="NAD(P)-binding Rossmann-like Domain"/>
    <property type="match status" value="1"/>
</dbReference>
<evidence type="ECO:0000259" key="3">
    <source>
        <dbReference type="SMART" id="SM00822"/>
    </source>
</evidence>
<accession>A0A543FFP4</accession>
<dbReference type="PRINTS" id="PR00081">
    <property type="entry name" value="GDHRDH"/>
</dbReference>
<protein>
    <submittedName>
        <fullName evidence="4">3-oxoacyl-[acyl-carrier protein] reductase</fullName>
    </submittedName>
</protein>
<dbReference type="InterPro" id="IPR002347">
    <property type="entry name" value="SDR_fam"/>
</dbReference>
<dbReference type="AlphaFoldDB" id="A0A543FFP4"/>
<feature type="domain" description="Ketoreductase" evidence="3">
    <location>
        <begin position="2"/>
        <end position="176"/>
    </location>
</feature>